<proteinExistence type="predicted"/>
<evidence type="ECO:0000313" key="2">
    <source>
        <dbReference type="EMBL" id="KAL0434852.1"/>
    </source>
</evidence>
<gene>
    <name evidence="2" type="ORF">Sradi_0193100</name>
</gene>
<reference evidence="2" key="2">
    <citation type="journal article" date="2024" name="Plant">
        <title>Genomic evolution and insights into agronomic trait innovations of Sesamum species.</title>
        <authorList>
            <person name="Miao H."/>
            <person name="Wang L."/>
            <person name="Qu L."/>
            <person name="Liu H."/>
            <person name="Sun Y."/>
            <person name="Le M."/>
            <person name="Wang Q."/>
            <person name="Wei S."/>
            <person name="Zheng Y."/>
            <person name="Lin W."/>
            <person name="Duan Y."/>
            <person name="Cao H."/>
            <person name="Xiong S."/>
            <person name="Wang X."/>
            <person name="Wei L."/>
            <person name="Li C."/>
            <person name="Ma Q."/>
            <person name="Ju M."/>
            <person name="Zhao R."/>
            <person name="Li G."/>
            <person name="Mu C."/>
            <person name="Tian Q."/>
            <person name="Mei H."/>
            <person name="Zhang T."/>
            <person name="Gao T."/>
            <person name="Zhang H."/>
        </authorList>
    </citation>
    <scope>NUCLEOTIDE SEQUENCE</scope>
    <source>
        <strain evidence="2">G02</strain>
    </source>
</reference>
<sequence length="94" mass="10715">MAHTPGVPAERSPRRSTQITGTPSPEQQGVPFNEEIMADELPLNWKEPSLQEYDGTTDPQEHLFCFENIALLHRYTNGVKCRVFVNTFTRSPQQ</sequence>
<accession>A0AAW2W3D9</accession>
<name>A0AAW2W3D9_SESRA</name>
<organism evidence="2">
    <name type="scientific">Sesamum radiatum</name>
    <name type="common">Black benniseed</name>
    <dbReference type="NCBI Taxonomy" id="300843"/>
    <lineage>
        <taxon>Eukaryota</taxon>
        <taxon>Viridiplantae</taxon>
        <taxon>Streptophyta</taxon>
        <taxon>Embryophyta</taxon>
        <taxon>Tracheophyta</taxon>
        <taxon>Spermatophyta</taxon>
        <taxon>Magnoliopsida</taxon>
        <taxon>eudicotyledons</taxon>
        <taxon>Gunneridae</taxon>
        <taxon>Pentapetalae</taxon>
        <taxon>asterids</taxon>
        <taxon>lamiids</taxon>
        <taxon>Lamiales</taxon>
        <taxon>Pedaliaceae</taxon>
        <taxon>Sesamum</taxon>
    </lineage>
</organism>
<comment type="caution">
    <text evidence="2">The sequence shown here is derived from an EMBL/GenBank/DDBJ whole genome shotgun (WGS) entry which is preliminary data.</text>
</comment>
<reference evidence="2" key="1">
    <citation type="submission" date="2020-06" db="EMBL/GenBank/DDBJ databases">
        <authorList>
            <person name="Li T."/>
            <person name="Hu X."/>
            <person name="Zhang T."/>
            <person name="Song X."/>
            <person name="Zhang H."/>
            <person name="Dai N."/>
            <person name="Sheng W."/>
            <person name="Hou X."/>
            <person name="Wei L."/>
        </authorList>
    </citation>
    <scope>NUCLEOTIDE SEQUENCE</scope>
    <source>
        <strain evidence="2">G02</strain>
        <tissue evidence="2">Leaf</tissue>
    </source>
</reference>
<evidence type="ECO:0000256" key="1">
    <source>
        <dbReference type="SAM" id="MobiDB-lite"/>
    </source>
</evidence>
<protein>
    <submittedName>
        <fullName evidence="2">Uncharacterized protein</fullName>
    </submittedName>
</protein>
<dbReference type="AlphaFoldDB" id="A0AAW2W3D9"/>
<dbReference type="EMBL" id="JACGWJ010000002">
    <property type="protein sequence ID" value="KAL0434852.1"/>
    <property type="molecule type" value="Genomic_DNA"/>
</dbReference>
<feature type="compositionally biased region" description="Polar residues" evidence="1">
    <location>
        <begin position="15"/>
        <end position="27"/>
    </location>
</feature>
<feature type="region of interest" description="Disordered" evidence="1">
    <location>
        <begin position="1"/>
        <end position="32"/>
    </location>
</feature>